<dbReference type="Proteomes" id="UP001153620">
    <property type="component" value="Chromosome 2"/>
</dbReference>
<dbReference type="CDD" id="cd00070">
    <property type="entry name" value="GLECT"/>
    <property type="match status" value="1"/>
</dbReference>
<dbReference type="PANTHER" id="PTHR11346">
    <property type="entry name" value="GALECTIN"/>
    <property type="match status" value="1"/>
</dbReference>
<evidence type="ECO:0000313" key="5">
    <source>
        <dbReference type="EMBL" id="CAG9801886.1"/>
    </source>
</evidence>
<dbReference type="AlphaFoldDB" id="A0A9N9RR65"/>
<name>A0A9N9RR65_9DIPT</name>
<dbReference type="EMBL" id="OU895878">
    <property type="protein sequence ID" value="CAG9801886.1"/>
    <property type="molecule type" value="Genomic_DNA"/>
</dbReference>
<keyword evidence="6" id="KW-1185">Reference proteome</keyword>
<sequence>MASIPVYKPQTPFLGIIPGGFQHSLMIRVKGKMTSKRGRCSIDFVNTPALKVDQDIMFHMSIRMDEKVIVRNSFKNRRWEMEERYGAFRISYKDPFEIVILAEHAHYKIAVNGVHLGVFRHRLPLNLVQYIQVKGDVEIEHILMEQDIKSAQEQAALGYMINNAMMQQNTSTKYRIATTQVVQPASTTYVVSSTTRAYPSSSVFPITSATVYQAPTTAPVYQAPTAVYQAPTSAPLYPPQPAPGYQQQANHVYPQLPGQQIGASYSSAPAYPPSQAFPTAPPPPAYQENSQSATVPDDPPPAYESNAPQQQQNSVWLATPFFQVERQPDKLVFKTKNSEKSMKL</sequence>
<reference evidence="5" key="1">
    <citation type="submission" date="2022-01" db="EMBL/GenBank/DDBJ databases">
        <authorList>
            <person name="King R."/>
        </authorList>
    </citation>
    <scope>NUCLEOTIDE SEQUENCE</scope>
</reference>
<keyword evidence="1 2" id="KW-0430">Lectin</keyword>
<dbReference type="SUPFAM" id="SSF49899">
    <property type="entry name" value="Concanavalin A-like lectins/glucanases"/>
    <property type="match status" value="1"/>
</dbReference>
<dbReference type="GO" id="GO:0030246">
    <property type="term" value="F:carbohydrate binding"/>
    <property type="evidence" value="ECO:0007669"/>
    <property type="project" value="UniProtKB-UniRule"/>
</dbReference>
<feature type="region of interest" description="Disordered" evidence="3">
    <location>
        <begin position="263"/>
        <end position="314"/>
    </location>
</feature>
<dbReference type="InterPro" id="IPR013320">
    <property type="entry name" value="ConA-like_dom_sf"/>
</dbReference>
<reference evidence="5" key="2">
    <citation type="submission" date="2022-10" db="EMBL/GenBank/DDBJ databases">
        <authorList>
            <consortium name="ENA_rothamsted_submissions"/>
            <consortium name="culmorum"/>
            <person name="King R."/>
        </authorList>
    </citation>
    <scope>NUCLEOTIDE SEQUENCE</scope>
</reference>
<dbReference type="Pfam" id="PF00337">
    <property type="entry name" value="Gal-bind_lectin"/>
    <property type="match status" value="1"/>
</dbReference>
<dbReference type="InterPro" id="IPR001079">
    <property type="entry name" value="Galectin_CRD"/>
</dbReference>
<dbReference type="OrthoDB" id="6251307at2759"/>
<dbReference type="PROSITE" id="PS51304">
    <property type="entry name" value="GALECTIN"/>
    <property type="match status" value="1"/>
</dbReference>
<feature type="compositionally biased region" description="Low complexity" evidence="3">
    <location>
        <begin position="263"/>
        <end position="278"/>
    </location>
</feature>
<evidence type="ECO:0000256" key="3">
    <source>
        <dbReference type="SAM" id="MobiDB-lite"/>
    </source>
</evidence>
<dbReference type="SMART" id="SM00908">
    <property type="entry name" value="Gal-bind_lectin"/>
    <property type="match status" value="1"/>
</dbReference>
<gene>
    <name evidence="5" type="ORF">CHIRRI_LOCUS4806</name>
</gene>
<organism evidence="5 6">
    <name type="scientific">Chironomus riparius</name>
    <dbReference type="NCBI Taxonomy" id="315576"/>
    <lineage>
        <taxon>Eukaryota</taxon>
        <taxon>Metazoa</taxon>
        <taxon>Ecdysozoa</taxon>
        <taxon>Arthropoda</taxon>
        <taxon>Hexapoda</taxon>
        <taxon>Insecta</taxon>
        <taxon>Pterygota</taxon>
        <taxon>Neoptera</taxon>
        <taxon>Endopterygota</taxon>
        <taxon>Diptera</taxon>
        <taxon>Nematocera</taxon>
        <taxon>Chironomoidea</taxon>
        <taxon>Chironomidae</taxon>
        <taxon>Chironominae</taxon>
        <taxon>Chironomus</taxon>
    </lineage>
</organism>
<evidence type="ECO:0000313" key="6">
    <source>
        <dbReference type="Proteomes" id="UP001153620"/>
    </source>
</evidence>
<accession>A0A9N9RR65</accession>
<dbReference type="PANTHER" id="PTHR11346:SF176">
    <property type="entry name" value="32 KDA BETA-GALACTOSIDE-BINDING LECTIN LEC-3"/>
    <property type="match status" value="1"/>
</dbReference>
<dbReference type="Gene3D" id="2.60.120.200">
    <property type="match status" value="1"/>
</dbReference>
<protein>
    <recommendedName>
        <fullName evidence="2">Galectin</fullName>
    </recommendedName>
</protein>
<proteinExistence type="predicted"/>
<evidence type="ECO:0000256" key="1">
    <source>
        <dbReference type="ARBA" id="ARBA00022734"/>
    </source>
</evidence>
<feature type="domain" description="Galectin" evidence="4">
    <location>
        <begin position="13"/>
        <end position="145"/>
    </location>
</feature>
<dbReference type="SMART" id="SM00276">
    <property type="entry name" value="GLECT"/>
    <property type="match status" value="1"/>
</dbReference>
<evidence type="ECO:0000259" key="4">
    <source>
        <dbReference type="PROSITE" id="PS51304"/>
    </source>
</evidence>
<evidence type="ECO:0000256" key="2">
    <source>
        <dbReference type="RuleBase" id="RU102079"/>
    </source>
</evidence>
<dbReference type="GO" id="GO:0016936">
    <property type="term" value="F:galactoside binding"/>
    <property type="evidence" value="ECO:0007669"/>
    <property type="project" value="TreeGrafter"/>
</dbReference>
<dbReference type="InterPro" id="IPR044156">
    <property type="entry name" value="Galectin-like"/>
</dbReference>